<dbReference type="Gene3D" id="2.40.160.10">
    <property type="entry name" value="Porin"/>
    <property type="match status" value="1"/>
</dbReference>
<dbReference type="InterPro" id="IPR023614">
    <property type="entry name" value="Porin_dom_sf"/>
</dbReference>
<accession>A0A921P0V1</accession>
<dbReference type="EMBL" id="PDWK01000017">
    <property type="protein sequence ID" value="KAF1689635.1"/>
    <property type="molecule type" value="Genomic_DNA"/>
</dbReference>
<evidence type="ECO:0000313" key="4">
    <source>
        <dbReference type="Proteomes" id="UP000717981"/>
    </source>
</evidence>
<evidence type="ECO:0008006" key="5">
    <source>
        <dbReference type="Google" id="ProtNLM"/>
    </source>
</evidence>
<gene>
    <name evidence="3" type="ORF">CR938_04900</name>
</gene>
<evidence type="ECO:0000256" key="1">
    <source>
        <dbReference type="SAM" id="MobiDB-lite"/>
    </source>
</evidence>
<organism evidence="3 4">
    <name type="scientific">Pseudoxanthomonas taiwanensis</name>
    <dbReference type="NCBI Taxonomy" id="176598"/>
    <lineage>
        <taxon>Bacteria</taxon>
        <taxon>Pseudomonadati</taxon>
        <taxon>Pseudomonadota</taxon>
        <taxon>Gammaproteobacteria</taxon>
        <taxon>Lysobacterales</taxon>
        <taxon>Lysobacteraceae</taxon>
        <taxon>Pseudoxanthomonas</taxon>
    </lineage>
</organism>
<protein>
    <recommendedName>
        <fullName evidence="5">Porin</fullName>
    </recommendedName>
</protein>
<dbReference type="AlphaFoldDB" id="A0A921P0V1"/>
<reference evidence="3" key="1">
    <citation type="submission" date="2017-10" db="EMBL/GenBank/DDBJ databases">
        <title>Whole genome sequencing of members of genus Pseudoxanthomonas.</title>
        <authorList>
            <person name="Kumar S."/>
            <person name="Bansal K."/>
            <person name="Kaur A."/>
            <person name="Patil P."/>
            <person name="Sharma S."/>
            <person name="Patil P.B."/>
        </authorList>
    </citation>
    <scope>NUCLEOTIDE SEQUENCE</scope>
    <source>
        <strain evidence="3">DSM 22914</strain>
    </source>
</reference>
<keyword evidence="2" id="KW-0732">Signal</keyword>
<feature type="region of interest" description="Disordered" evidence="1">
    <location>
        <begin position="26"/>
        <end position="55"/>
    </location>
</feature>
<evidence type="ECO:0000256" key="2">
    <source>
        <dbReference type="SAM" id="SignalP"/>
    </source>
</evidence>
<keyword evidence="4" id="KW-1185">Reference proteome</keyword>
<proteinExistence type="predicted"/>
<dbReference type="Proteomes" id="UP000717981">
    <property type="component" value="Unassembled WGS sequence"/>
</dbReference>
<evidence type="ECO:0000313" key="3">
    <source>
        <dbReference type="EMBL" id="KAF1689635.1"/>
    </source>
</evidence>
<name>A0A921P0V1_9GAMM</name>
<feature type="chain" id="PRO_5037080240" description="Porin" evidence="2">
    <location>
        <begin position="22"/>
        <end position="398"/>
    </location>
</feature>
<sequence length="398" mass="42671">MHTLAAIIAASLAAAMAPARAVEASADNDSGVQASAARDEGVSDQGGAADQGAQDAASAANVRAGGSDRPVLFHFAGYADVTYVNSQDDDAPSVLYTLAPILHVQLGDRFFVESEFEMEGDNGGERETAVEYATINWLINDQAALVVGKFLSPAGYFFQNLHPSWINRLASVPAGFGHGGAAPLTDVGVQLRGGRTFDNGQHINYAIYYANGPRLGLEDMEGLDLDVEGSTRNPDGERVVGGRLGWMPVPNLELGVSAVKGNVVLDTGEMAMGPEPSRSYRVEGVDAVWRPVKALELRGEWIRQQVGAAAASIAPDGARWRAWYAQGVYRFGADRWEAVLRYGDSDSPHGESTFTQTAIGLNYLYRPHRQVKLTCEFNDSDDAEASADRLLLQLAYGF</sequence>
<comment type="caution">
    <text evidence="3">The sequence shown here is derived from an EMBL/GenBank/DDBJ whole genome shotgun (WGS) entry which is preliminary data.</text>
</comment>
<dbReference type="SUPFAM" id="SSF56935">
    <property type="entry name" value="Porins"/>
    <property type="match status" value="1"/>
</dbReference>
<feature type="signal peptide" evidence="2">
    <location>
        <begin position="1"/>
        <end position="21"/>
    </location>
</feature>
<feature type="compositionally biased region" description="Low complexity" evidence="1">
    <location>
        <begin position="43"/>
        <end position="55"/>
    </location>
</feature>